<keyword evidence="3" id="KW-1185">Reference proteome</keyword>
<dbReference type="Proteomes" id="UP000612899">
    <property type="component" value="Unassembled WGS sequence"/>
</dbReference>
<dbReference type="GO" id="GO:0008237">
    <property type="term" value="F:metallopeptidase activity"/>
    <property type="evidence" value="ECO:0007669"/>
    <property type="project" value="InterPro"/>
</dbReference>
<dbReference type="InterPro" id="IPR024079">
    <property type="entry name" value="MetalloPept_cat_dom_sf"/>
</dbReference>
<protein>
    <submittedName>
        <fullName evidence="2">Uncharacterized protein</fullName>
    </submittedName>
</protein>
<dbReference type="EMBL" id="BONY01000016">
    <property type="protein sequence ID" value="GIH05056.1"/>
    <property type="molecule type" value="Genomic_DNA"/>
</dbReference>
<evidence type="ECO:0000256" key="1">
    <source>
        <dbReference type="SAM" id="SignalP"/>
    </source>
</evidence>
<name>A0A8J3Q729_9ACTN</name>
<accession>A0A8J3Q729</accession>
<dbReference type="SUPFAM" id="SSF55486">
    <property type="entry name" value="Metalloproteases ('zincins'), catalytic domain"/>
    <property type="match status" value="1"/>
</dbReference>
<dbReference type="RefSeq" id="WP_203908922.1">
    <property type="nucleotide sequence ID" value="NZ_BONY01000016.1"/>
</dbReference>
<reference evidence="2" key="1">
    <citation type="submission" date="2021-01" db="EMBL/GenBank/DDBJ databases">
        <title>Whole genome shotgun sequence of Rhizocola hellebori NBRC 109834.</title>
        <authorList>
            <person name="Komaki H."/>
            <person name="Tamura T."/>
        </authorList>
    </citation>
    <scope>NUCLEOTIDE SEQUENCE</scope>
    <source>
        <strain evidence="2">NBRC 109834</strain>
    </source>
</reference>
<organism evidence="2 3">
    <name type="scientific">Rhizocola hellebori</name>
    <dbReference type="NCBI Taxonomy" id="1392758"/>
    <lineage>
        <taxon>Bacteria</taxon>
        <taxon>Bacillati</taxon>
        <taxon>Actinomycetota</taxon>
        <taxon>Actinomycetes</taxon>
        <taxon>Micromonosporales</taxon>
        <taxon>Micromonosporaceae</taxon>
        <taxon>Rhizocola</taxon>
    </lineage>
</organism>
<dbReference type="AlphaFoldDB" id="A0A8J3Q729"/>
<evidence type="ECO:0000313" key="2">
    <source>
        <dbReference type="EMBL" id="GIH05056.1"/>
    </source>
</evidence>
<sequence length="255" mass="27242">MRHPYLTVAVATVLALVATAGPAAAAPPPSMSYEEVRAVVNNPDGTTTVSIWTPAQGVGTAGLYRKLKAAGVAGLIDPASAKVSPAEVDCSIQGAYALARLCGINRYHWIGSHPAVYFLDHTGSLWPVYESVVKWNESTAIDSGYRFSYSCPSSAHCVDVYDGDFGATGWVGGTYYTFSGLSITAAVVDLNDHQGTGYIPTNDAKWHRETTCHELGHALGLDHNLFETSCLRAGHTANRSQYPGPGDWLMLDSIY</sequence>
<comment type="caution">
    <text evidence="2">The sequence shown here is derived from an EMBL/GenBank/DDBJ whole genome shotgun (WGS) entry which is preliminary data.</text>
</comment>
<proteinExistence type="predicted"/>
<keyword evidence="1" id="KW-0732">Signal</keyword>
<gene>
    <name evidence="2" type="ORF">Rhe02_31230</name>
</gene>
<evidence type="ECO:0000313" key="3">
    <source>
        <dbReference type="Proteomes" id="UP000612899"/>
    </source>
</evidence>
<feature type="signal peptide" evidence="1">
    <location>
        <begin position="1"/>
        <end position="25"/>
    </location>
</feature>
<dbReference type="Gene3D" id="3.40.390.10">
    <property type="entry name" value="Collagenase (Catalytic Domain)"/>
    <property type="match status" value="1"/>
</dbReference>
<feature type="chain" id="PRO_5035197318" evidence="1">
    <location>
        <begin position="26"/>
        <end position="255"/>
    </location>
</feature>